<protein>
    <submittedName>
        <fullName evidence="2">Uncharacterized protein</fullName>
    </submittedName>
</protein>
<reference evidence="2" key="1">
    <citation type="submission" date="2021-02" db="EMBL/GenBank/DDBJ databases">
        <authorList>
            <person name="Nowell W R."/>
        </authorList>
    </citation>
    <scope>NUCLEOTIDE SEQUENCE</scope>
</reference>
<organism evidence="2 3">
    <name type="scientific">Rotaria magnacalcarata</name>
    <dbReference type="NCBI Taxonomy" id="392030"/>
    <lineage>
        <taxon>Eukaryota</taxon>
        <taxon>Metazoa</taxon>
        <taxon>Spiralia</taxon>
        <taxon>Gnathifera</taxon>
        <taxon>Rotifera</taxon>
        <taxon>Eurotatoria</taxon>
        <taxon>Bdelloidea</taxon>
        <taxon>Philodinida</taxon>
        <taxon>Philodinidae</taxon>
        <taxon>Rotaria</taxon>
    </lineage>
</organism>
<dbReference type="Proteomes" id="UP000663855">
    <property type="component" value="Unassembled WGS sequence"/>
</dbReference>
<dbReference type="AlphaFoldDB" id="A0A816H679"/>
<gene>
    <name evidence="1" type="ORF">CJN711_LOCUS22128</name>
    <name evidence="2" type="ORF">KQP761_LOCUS37992</name>
</gene>
<accession>A0A816H679</accession>
<dbReference type="EMBL" id="CAJNOW010021521">
    <property type="protein sequence ID" value="CAF1684551.1"/>
    <property type="molecule type" value="Genomic_DNA"/>
</dbReference>
<proteinExistence type="predicted"/>
<dbReference type="EMBL" id="CAJNOV010010402">
    <property type="protein sequence ID" value="CAF1404154.1"/>
    <property type="molecule type" value="Genomic_DNA"/>
</dbReference>
<dbReference type="Proteomes" id="UP000663834">
    <property type="component" value="Unassembled WGS sequence"/>
</dbReference>
<name>A0A816H679_9BILA</name>
<evidence type="ECO:0000313" key="2">
    <source>
        <dbReference type="EMBL" id="CAF1684551.1"/>
    </source>
</evidence>
<sequence length="277" mass="31490">MHSYQIQVHNNHELENTNTLLMSLNENPIHSQSTVPLEDQEPSSIRHLTVKLRRTVSIAAANVAESIAPGQGEMLLRLANLDNINKQRISNASVSSNTPIDQQYLDKNTQLPLYIEEKIPKIRQHLDPTKHDYFLSWIIETNLRISIPWEKAQQSQIVHLYKEHCSEVGIGSMSDRTIYTILETIHASEQKFVSGIDEFVNAASEGWGLLQQIIQKLPIQRQNKHDMSIMLENNIIIMLQSPDSHDLVLSDESWAAEPLGLERLKPPLKTNWGGSDI</sequence>
<comment type="caution">
    <text evidence="2">The sequence shown here is derived from an EMBL/GenBank/DDBJ whole genome shotgun (WGS) entry which is preliminary data.</text>
</comment>
<evidence type="ECO:0000313" key="1">
    <source>
        <dbReference type="EMBL" id="CAF1404154.1"/>
    </source>
</evidence>
<evidence type="ECO:0000313" key="3">
    <source>
        <dbReference type="Proteomes" id="UP000663834"/>
    </source>
</evidence>
<dbReference type="OrthoDB" id="10050828at2759"/>